<feature type="region of interest" description="Disordered" evidence="1">
    <location>
        <begin position="202"/>
        <end position="227"/>
    </location>
</feature>
<evidence type="ECO:0000256" key="1">
    <source>
        <dbReference type="SAM" id="MobiDB-lite"/>
    </source>
</evidence>
<feature type="compositionally biased region" description="Basic residues" evidence="1">
    <location>
        <begin position="1"/>
        <end position="11"/>
    </location>
</feature>
<feature type="compositionally biased region" description="Basic residues" evidence="1">
    <location>
        <begin position="40"/>
        <end position="54"/>
    </location>
</feature>
<evidence type="ECO:0000313" key="2">
    <source>
        <dbReference type="EMBL" id="CAH2408245.1"/>
    </source>
</evidence>
<feature type="region of interest" description="Disordered" evidence="1">
    <location>
        <begin position="1"/>
        <end position="133"/>
    </location>
</feature>
<evidence type="ECO:0000313" key="3">
    <source>
        <dbReference type="Proteomes" id="UP001152604"/>
    </source>
</evidence>
<feature type="compositionally biased region" description="Basic and acidic residues" evidence="1">
    <location>
        <begin position="240"/>
        <end position="249"/>
    </location>
</feature>
<dbReference type="Proteomes" id="UP001152604">
    <property type="component" value="Unassembled WGS sequence"/>
</dbReference>
<feature type="compositionally biased region" description="Basic residues" evidence="1">
    <location>
        <begin position="260"/>
        <end position="274"/>
    </location>
</feature>
<sequence length="326" mass="36138">MHVYRSRRAWRWRGASADRAGPGGQEGRRHRRCPVERRGNGRRARGRQGSRHSRAYLGLGRTAGEQGPACRLCRHPQLRDRRQPRQDRADHQAERRHHLHPVGRSCGGQPQRAHEGHTRYAGRQGVGGLAGRCPDRPERLDGSTGLPALYQRRLPSVGSAVPGLHGEDAKPRRLCSDRRLSAIHTGCQSRCGRAVQGQDRLEGAGLGRRRHLAGADGPDEGRPVARPGRTAAVRDGLQDHAGAEGHEGRQAGSGRPDLHRPRRLYPRNRRHLHRKVGEARNSAAGEGRLSPAFSLRGDDNSVCDWLKIDRCRQGLKEDSAGSRRRS</sequence>
<name>A0ABM9EG28_9HYPH</name>
<feature type="compositionally biased region" description="Basic and acidic residues" evidence="1">
    <location>
        <begin position="77"/>
        <end position="93"/>
    </location>
</feature>
<gene>
    <name evidence="2" type="ORF">MES4922_90152</name>
</gene>
<protein>
    <submittedName>
        <fullName evidence="2">Uncharacterized protein</fullName>
    </submittedName>
</protein>
<reference evidence="2" key="1">
    <citation type="submission" date="2022-03" db="EMBL/GenBank/DDBJ databases">
        <authorList>
            <person name="Brunel B."/>
        </authorList>
    </citation>
    <scope>NUCLEOTIDE SEQUENCE</scope>
    <source>
        <strain evidence="2">STM4922sample</strain>
    </source>
</reference>
<accession>A0ABM9EG28</accession>
<feature type="region of interest" description="Disordered" evidence="1">
    <location>
        <begin position="240"/>
        <end position="299"/>
    </location>
</feature>
<organism evidence="2 3">
    <name type="scientific">Mesorhizobium ventifaucium</name>
    <dbReference type="NCBI Taxonomy" id="666020"/>
    <lineage>
        <taxon>Bacteria</taxon>
        <taxon>Pseudomonadati</taxon>
        <taxon>Pseudomonadota</taxon>
        <taxon>Alphaproteobacteria</taxon>
        <taxon>Hyphomicrobiales</taxon>
        <taxon>Phyllobacteriaceae</taxon>
        <taxon>Mesorhizobium</taxon>
    </lineage>
</organism>
<keyword evidence="3" id="KW-1185">Reference proteome</keyword>
<dbReference type="EMBL" id="CAKXZS010000089">
    <property type="protein sequence ID" value="CAH2408245.1"/>
    <property type="molecule type" value="Genomic_DNA"/>
</dbReference>
<proteinExistence type="predicted"/>
<comment type="caution">
    <text evidence="2">The sequence shown here is derived from an EMBL/GenBank/DDBJ whole genome shotgun (WGS) entry which is preliminary data.</text>
</comment>